<evidence type="ECO:0000313" key="5">
    <source>
        <dbReference type="EMBL" id="RGY02565.1"/>
    </source>
</evidence>
<comment type="caution">
    <text evidence="4">The sequence shown here is derived from an EMBL/GenBank/DDBJ whole genome shotgun (WGS) entry which is preliminary data.</text>
</comment>
<dbReference type="Proteomes" id="UP001199750">
    <property type="component" value="Unassembled WGS sequence"/>
</dbReference>
<proteinExistence type="predicted"/>
<dbReference type="Pfam" id="PF09335">
    <property type="entry name" value="VTT_dom"/>
    <property type="match status" value="1"/>
</dbReference>
<dbReference type="AlphaFoldDB" id="A0A3D1UKW5"/>
<feature type="transmembrane region" description="Helical" evidence="1">
    <location>
        <begin position="102"/>
        <end position="126"/>
    </location>
</feature>
<dbReference type="EMBL" id="QRYW01000023">
    <property type="protein sequence ID" value="RGV25296.1"/>
    <property type="molecule type" value="Genomic_DNA"/>
</dbReference>
<dbReference type="EMBL" id="JAKNDN010000032">
    <property type="protein sequence ID" value="MCG4961228.1"/>
    <property type="molecule type" value="Genomic_DNA"/>
</dbReference>
<dbReference type="GeneID" id="61276678"/>
<dbReference type="Proteomes" id="UP000284434">
    <property type="component" value="Unassembled WGS sequence"/>
</dbReference>
<evidence type="ECO:0000313" key="7">
    <source>
        <dbReference type="Proteomes" id="UP000284434"/>
    </source>
</evidence>
<keyword evidence="1" id="KW-1133">Transmembrane helix</keyword>
<reference evidence="6 7" key="1">
    <citation type="submission" date="2018-08" db="EMBL/GenBank/DDBJ databases">
        <title>A genome reference for cultivated species of the human gut microbiota.</title>
        <authorList>
            <person name="Zou Y."/>
            <person name="Xue W."/>
            <person name="Luo G."/>
        </authorList>
    </citation>
    <scope>NUCLEOTIDE SEQUENCE [LARGE SCALE GENOMIC DNA]</scope>
    <source>
        <strain evidence="4 6">AF14-6AC</strain>
        <strain evidence="5 7">OF03-11</strain>
    </source>
</reference>
<feature type="transmembrane region" description="Helical" evidence="1">
    <location>
        <begin position="132"/>
        <end position="155"/>
    </location>
</feature>
<dbReference type="InterPro" id="IPR051311">
    <property type="entry name" value="DedA_domain"/>
</dbReference>
<evidence type="ECO:0000313" key="6">
    <source>
        <dbReference type="Proteomes" id="UP000283426"/>
    </source>
</evidence>
<dbReference type="PANTHER" id="PTHR42709:SF4">
    <property type="entry name" value="INNER MEMBRANE PROTEIN YQAA"/>
    <property type="match status" value="1"/>
</dbReference>
<feature type="transmembrane region" description="Helical" evidence="1">
    <location>
        <begin position="49"/>
        <end position="73"/>
    </location>
</feature>
<evidence type="ECO:0000313" key="3">
    <source>
        <dbReference type="EMBL" id="MCG4961228.1"/>
    </source>
</evidence>
<organism evidence="4 6">
    <name type="scientific">Odoribacter splanchnicus</name>
    <dbReference type="NCBI Taxonomy" id="28118"/>
    <lineage>
        <taxon>Bacteria</taxon>
        <taxon>Pseudomonadati</taxon>
        <taxon>Bacteroidota</taxon>
        <taxon>Bacteroidia</taxon>
        <taxon>Bacteroidales</taxon>
        <taxon>Odoribacteraceae</taxon>
        <taxon>Odoribacter</taxon>
    </lineage>
</organism>
<protein>
    <submittedName>
        <fullName evidence="4">DedA family protein</fullName>
    </submittedName>
</protein>
<feature type="transmembrane region" description="Helical" evidence="1">
    <location>
        <begin position="17"/>
        <end position="37"/>
    </location>
</feature>
<sequence>MGHDFIILATTEFWEHYGYLGLFAGSFLSALFIPLGADLLYVSMLAMGFNPWLCLFVATTGGWIGGLVIYGVGYAGNATRIRKLFHIKEEQLLKQKNKIEKYGGLMALLVWIPVIGDISNVALGFYKTKRTHTFILMFIGRMCRFLLWTLLFLIFSSRFIKFFDKL</sequence>
<dbReference type="RefSeq" id="WP_013613591.1">
    <property type="nucleotide sequence ID" value="NZ_BAABYK010000001.1"/>
</dbReference>
<evidence type="ECO:0000256" key="1">
    <source>
        <dbReference type="SAM" id="Phobius"/>
    </source>
</evidence>
<gene>
    <name evidence="4" type="ORF">DWW24_11490</name>
    <name evidence="5" type="ORF">DXA53_19480</name>
    <name evidence="3" type="ORF">L0P03_15425</name>
</gene>
<dbReference type="Proteomes" id="UP000283426">
    <property type="component" value="Unassembled WGS sequence"/>
</dbReference>
<accession>A0A3D1UKW5</accession>
<evidence type="ECO:0000259" key="2">
    <source>
        <dbReference type="Pfam" id="PF09335"/>
    </source>
</evidence>
<dbReference type="InterPro" id="IPR032816">
    <property type="entry name" value="VTT_dom"/>
</dbReference>
<keyword evidence="1" id="KW-0472">Membrane</keyword>
<dbReference type="PANTHER" id="PTHR42709">
    <property type="entry name" value="ALKALINE PHOSPHATASE LIKE PROTEIN"/>
    <property type="match status" value="1"/>
</dbReference>
<reference evidence="3" key="2">
    <citation type="submission" date="2022-01" db="EMBL/GenBank/DDBJ databases">
        <title>Collection of gut derived symbiotic bacterial strains cultured from healthy donors.</title>
        <authorList>
            <person name="Lin H."/>
            <person name="Kohout C."/>
            <person name="Waligurski E."/>
            <person name="Pamer E.G."/>
        </authorList>
    </citation>
    <scope>NUCLEOTIDE SEQUENCE</scope>
    <source>
        <strain evidence="3">DFI.1.149</strain>
    </source>
</reference>
<feature type="domain" description="VTT" evidence="2">
    <location>
        <begin position="44"/>
        <end position="151"/>
    </location>
</feature>
<name>A0A3D1UKW5_9BACT</name>
<keyword evidence="1" id="KW-0812">Transmembrane</keyword>
<evidence type="ECO:0000313" key="4">
    <source>
        <dbReference type="EMBL" id="RGV25296.1"/>
    </source>
</evidence>
<dbReference type="EMBL" id="QSCO01000046">
    <property type="protein sequence ID" value="RGY02565.1"/>
    <property type="molecule type" value="Genomic_DNA"/>
</dbReference>